<reference evidence="3 4" key="1">
    <citation type="journal article" date="2019" name="Int. J. Syst. Evol. Microbiol.">
        <title>The Global Catalogue of Microorganisms (GCM) 10K type strain sequencing project: providing services to taxonomists for standard genome sequencing and annotation.</title>
        <authorList>
            <consortium name="The Broad Institute Genomics Platform"/>
            <consortium name="The Broad Institute Genome Sequencing Center for Infectious Disease"/>
            <person name="Wu L."/>
            <person name="Ma J."/>
        </authorList>
    </citation>
    <scope>NUCLEOTIDE SEQUENCE [LARGE SCALE GENOMIC DNA]</scope>
    <source>
        <strain evidence="3 4">JCM 13023</strain>
    </source>
</reference>
<evidence type="ECO:0000313" key="3">
    <source>
        <dbReference type="EMBL" id="GAA1224422.1"/>
    </source>
</evidence>
<dbReference type="SUPFAM" id="SSF48452">
    <property type="entry name" value="TPR-like"/>
    <property type="match status" value="1"/>
</dbReference>
<dbReference type="Gene3D" id="1.25.40.10">
    <property type="entry name" value="Tetratricopeptide repeat domain"/>
    <property type="match status" value="1"/>
</dbReference>
<keyword evidence="2" id="KW-1133">Transmembrane helix</keyword>
<organism evidence="3 4">
    <name type="scientific">Prauserella halophila</name>
    <dbReference type="NCBI Taxonomy" id="185641"/>
    <lineage>
        <taxon>Bacteria</taxon>
        <taxon>Bacillati</taxon>
        <taxon>Actinomycetota</taxon>
        <taxon>Actinomycetes</taxon>
        <taxon>Pseudonocardiales</taxon>
        <taxon>Pseudonocardiaceae</taxon>
        <taxon>Prauserella</taxon>
    </lineage>
</organism>
<evidence type="ECO:0000256" key="2">
    <source>
        <dbReference type="SAM" id="Phobius"/>
    </source>
</evidence>
<keyword evidence="2" id="KW-0472">Membrane</keyword>
<feature type="compositionally biased region" description="Basic and acidic residues" evidence="1">
    <location>
        <begin position="140"/>
        <end position="157"/>
    </location>
</feature>
<evidence type="ECO:0000313" key="4">
    <source>
        <dbReference type="Proteomes" id="UP001500653"/>
    </source>
</evidence>
<evidence type="ECO:0000256" key="1">
    <source>
        <dbReference type="SAM" id="MobiDB-lite"/>
    </source>
</evidence>
<sequence>MKARNVAIVLTAAVALYLVLLGGRAVALLRTGEPVPVLLGAGVLVLPLLGAWMLWTTWRSGNRIQRLARTLEAEGGLPDVSDLPRRPSGRVDREAADAWFDERRAELEQEPDDWRRWYRLAYAYDIAGDRKRARATMHKAVELEARDTRDTDTRDTGAADGTDG</sequence>
<name>A0ABN1VVZ9_9PSEU</name>
<dbReference type="Proteomes" id="UP001500653">
    <property type="component" value="Unassembled WGS sequence"/>
</dbReference>
<keyword evidence="4" id="KW-1185">Reference proteome</keyword>
<gene>
    <name evidence="3" type="ORF">GCM10009676_02430</name>
</gene>
<keyword evidence="2" id="KW-0812">Transmembrane</keyword>
<comment type="caution">
    <text evidence="3">The sequence shown here is derived from an EMBL/GenBank/DDBJ whole genome shotgun (WGS) entry which is preliminary data.</text>
</comment>
<dbReference type="InterPro" id="IPR011990">
    <property type="entry name" value="TPR-like_helical_dom_sf"/>
</dbReference>
<dbReference type="EMBL" id="BAAALN010000001">
    <property type="protein sequence ID" value="GAA1224422.1"/>
    <property type="molecule type" value="Genomic_DNA"/>
</dbReference>
<protein>
    <submittedName>
        <fullName evidence="3">Tetratricopeptide repeat protein</fullName>
    </submittedName>
</protein>
<dbReference type="RefSeq" id="WP_253861916.1">
    <property type="nucleotide sequence ID" value="NZ_BAAALN010000001.1"/>
</dbReference>
<proteinExistence type="predicted"/>
<accession>A0ABN1VVZ9</accession>
<feature type="region of interest" description="Disordered" evidence="1">
    <location>
        <begin position="140"/>
        <end position="164"/>
    </location>
</feature>
<feature type="transmembrane region" description="Helical" evidence="2">
    <location>
        <begin position="35"/>
        <end position="55"/>
    </location>
</feature>